<gene>
    <name evidence="2" type="ORF">ACFSKO_08545</name>
</gene>
<evidence type="ECO:0000313" key="2">
    <source>
        <dbReference type="EMBL" id="MFD2205656.1"/>
    </source>
</evidence>
<proteinExistence type="predicted"/>
<evidence type="ECO:0000313" key="3">
    <source>
        <dbReference type="Proteomes" id="UP001597294"/>
    </source>
</evidence>
<protein>
    <submittedName>
        <fullName evidence="2">Uncharacterized protein</fullName>
    </submittedName>
</protein>
<dbReference type="RefSeq" id="WP_380250477.1">
    <property type="nucleotide sequence ID" value="NZ_JBHUII010000004.1"/>
</dbReference>
<evidence type="ECO:0000256" key="1">
    <source>
        <dbReference type="SAM" id="SignalP"/>
    </source>
</evidence>
<keyword evidence="3" id="KW-1185">Reference proteome</keyword>
<dbReference type="EMBL" id="JBHUII010000004">
    <property type="protein sequence ID" value="MFD2205656.1"/>
    <property type="molecule type" value="Genomic_DNA"/>
</dbReference>
<reference evidence="3" key="1">
    <citation type="journal article" date="2019" name="Int. J. Syst. Evol. Microbiol.">
        <title>The Global Catalogue of Microorganisms (GCM) 10K type strain sequencing project: providing services to taxonomists for standard genome sequencing and annotation.</title>
        <authorList>
            <consortium name="The Broad Institute Genomics Platform"/>
            <consortium name="The Broad Institute Genome Sequencing Center for Infectious Disease"/>
            <person name="Wu L."/>
            <person name="Ma J."/>
        </authorList>
    </citation>
    <scope>NUCLEOTIDE SEQUENCE [LARGE SCALE GENOMIC DNA]</scope>
    <source>
        <strain evidence="3">CGMCC 4.7192</strain>
    </source>
</reference>
<comment type="caution">
    <text evidence="2">The sequence shown here is derived from an EMBL/GenBank/DDBJ whole genome shotgun (WGS) entry which is preliminary data.</text>
</comment>
<keyword evidence="1" id="KW-0732">Signal</keyword>
<feature type="chain" id="PRO_5046754914" evidence="1">
    <location>
        <begin position="32"/>
        <end position="207"/>
    </location>
</feature>
<name>A0ABW5BKG6_9PROT</name>
<feature type="signal peptide" evidence="1">
    <location>
        <begin position="1"/>
        <end position="31"/>
    </location>
</feature>
<organism evidence="2 3">
    <name type="scientific">Kiloniella antarctica</name>
    <dbReference type="NCBI Taxonomy" id="1550907"/>
    <lineage>
        <taxon>Bacteria</taxon>
        <taxon>Pseudomonadati</taxon>
        <taxon>Pseudomonadota</taxon>
        <taxon>Alphaproteobacteria</taxon>
        <taxon>Rhodospirillales</taxon>
        <taxon>Kiloniellaceae</taxon>
        <taxon>Kiloniella</taxon>
    </lineage>
</organism>
<accession>A0ABW5BKG6</accession>
<dbReference type="Proteomes" id="UP001597294">
    <property type="component" value="Unassembled WGS sequence"/>
</dbReference>
<sequence>MRILFEKTKTHLAGVFILSAFCLGLGGAVQAETSSPPKTLVDEAAIDTIRDWLKNAVVEISIVAQNKKYGSIAQSEVDTLDKQWRAERDKEDQPLIATTLSSPLSNYLTQIQAASGGLFTEIFIMDAKGLNVGQSAITSDFWQGDEAKFQQTFPNGAGAFFVDDPEFHEATKTWRTQVNLTVSNTDNLPIGAVTVEYNLTELARRRE</sequence>